<proteinExistence type="predicted"/>
<dbReference type="STRING" id="765915.A0A1Y2HKP1"/>
<feature type="compositionally biased region" description="Low complexity" evidence="7">
    <location>
        <begin position="14"/>
        <end position="27"/>
    </location>
</feature>
<evidence type="ECO:0000256" key="7">
    <source>
        <dbReference type="SAM" id="MobiDB-lite"/>
    </source>
</evidence>
<keyword evidence="12" id="KW-1185">Reference proteome</keyword>
<dbReference type="Gene3D" id="3.40.50.300">
    <property type="entry name" value="P-loop containing nucleotide triphosphate hydrolases"/>
    <property type="match status" value="2"/>
</dbReference>
<evidence type="ECO:0000313" key="12">
    <source>
        <dbReference type="Proteomes" id="UP000193411"/>
    </source>
</evidence>
<feature type="short sequence motif" description="Q motif" evidence="6">
    <location>
        <begin position="119"/>
        <end position="147"/>
    </location>
</feature>
<dbReference type="SUPFAM" id="SSF52540">
    <property type="entry name" value="P-loop containing nucleoside triphosphate hydrolases"/>
    <property type="match status" value="1"/>
</dbReference>
<accession>A0A1Y2HKP1</accession>
<dbReference type="EC" id="3.6.4.13" evidence="1"/>
<evidence type="ECO:0000259" key="10">
    <source>
        <dbReference type="PROSITE" id="PS51195"/>
    </source>
</evidence>
<name>A0A1Y2HKP1_9FUNG</name>
<evidence type="ECO:0000259" key="8">
    <source>
        <dbReference type="PROSITE" id="PS51192"/>
    </source>
</evidence>
<sequence>MSPSPSRKSRSRSRSASPSRKQAAAAAWDAPISPEATAAADDVWGSGPAFPEPATADADADAVADKVGAVSLSGNGAAKTEDGEVEKSKFGGLHETDFTADEIQITLAHGSDEPIQVANKFEDLDLPEPILKAIFDAGFNAPSIIQKKALPLLLADPPTNMIAQSRSGTGKTAAFVLTMLARADPNARATQAICLANTRELAIQIVNVVAALSKHSGHTVCMAVKDSIPRGTRISDHIVVGTPGTILDLLRRRSLTTEYVRVLVLDEADAMLDQQNMGVQSADVRKSIRHNPQVLLFSATFPDKVKAFAAKFAPEANILMLPREEVNVKSIHQFYITVQGREAKFHKLDELYALLNVGQSIIFVQRKADAYDLNERLTQAGHASTVITGEDLPADRDAIMHNFRTGNSKVLIATNVLARGIDVPQINLVVNYDMPEDGFGNPDHEAYMHRIGRTGRFGREGVSVNFIDGFKAEAIQSLVVQQYALDIQEMPEDFDEMEKMLKACRV</sequence>
<dbReference type="OrthoDB" id="10265785at2759"/>
<dbReference type="InterPro" id="IPR027417">
    <property type="entry name" value="P-loop_NTPase"/>
</dbReference>
<keyword evidence="3" id="KW-0378">Hydrolase</keyword>
<dbReference type="InterPro" id="IPR014014">
    <property type="entry name" value="RNA_helicase_DEAD_Q_motif"/>
</dbReference>
<dbReference type="InterPro" id="IPR001650">
    <property type="entry name" value="Helicase_C-like"/>
</dbReference>
<dbReference type="GO" id="GO:0003676">
    <property type="term" value="F:nucleic acid binding"/>
    <property type="evidence" value="ECO:0007669"/>
    <property type="project" value="InterPro"/>
</dbReference>
<dbReference type="AlphaFoldDB" id="A0A1Y2HKP1"/>
<evidence type="ECO:0000256" key="6">
    <source>
        <dbReference type="PROSITE-ProRule" id="PRU00552"/>
    </source>
</evidence>
<dbReference type="SMART" id="SM00487">
    <property type="entry name" value="DEXDc"/>
    <property type="match status" value="1"/>
</dbReference>
<dbReference type="GO" id="GO:0016787">
    <property type="term" value="F:hydrolase activity"/>
    <property type="evidence" value="ECO:0007669"/>
    <property type="project" value="UniProtKB-KW"/>
</dbReference>
<evidence type="ECO:0000256" key="1">
    <source>
        <dbReference type="ARBA" id="ARBA00012552"/>
    </source>
</evidence>
<evidence type="ECO:0000256" key="4">
    <source>
        <dbReference type="ARBA" id="ARBA00022806"/>
    </source>
</evidence>
<dbReference type="PROSITE" id="PS51195">
    <property type="entry name" value="Q_MOTIF"/>
    <property type="match status" value="1"/>
</dbReference>
<protein>
    <recommendedName>
        <fullName evidence="1">RNA helicase</fullName>
        <ecNumber evidence="1">3.6.4.13</ecNumber>
    </recommendedName>
</protein>
<dbReference type="EMBL" id="MCFL01000027">
    <property type="protein sequence ID" value="ORZ34544.1"/>
    <property type="molecule type" value="Genomic_DNA"/>
</dbReference>
<gene>
    <name evidence="11" type="ORF">BCR44DRAFT_1435913</name>
</gene>
<dbReference type="InterPro" id="IPR014001">
    <property type="entry name" value="Helicase_ATP-bd"/>
</dbReference>
<evidence type="ECO:0000256" key="5">
    <source>
        <dbReference type="ARBA" id="ARBA00022840"/>
    </source>
</evidence>
<dbReference type="PANTHER" id="PTHR47958">
    <property type="entry name" value="ATP-DEPENDENT RNA HELICASE DBP3"/>
    <property type="match status" value="1"/>
</dbReference>
<evidence type="ECO:0000256" key="2">
    <source>
        <dbReference type="ARBA" id="ARBA00022741"/>
    </source>
</evidence>
<evidence type="ECO:0000259" key="9">
    <source>
        <dbReference type="PROSITE" id="PS51194"/>
    </source>
</evidence>
<keyword evidence="5" id="KW-0067">ATP-binding</keyword>
<keyword evidence="4" id="KW-0347">Helicase</keyword>
<dbReference type="GO" id="GO:0003724">
    <property type="term" value="F:RNA helicase activity"/>
    <property type="evidence" value="ECO:0007669"/>
    <property type="project" value="UniProtKB-EC"/>
</dbReference>
<reference evidence="11 12" key="1">
    <citation type="submission" date="2016-07" db="EMBL/GenBank/DDBJ databases">
        <title>Pervasive Adenine N6-methylation of Active Genes in Fungi.</title>
        <authorList>
            <consortium name="DOE Joint Genome Institute"/>
            <person name="Mondo S.J."/>
            <person name="Dannebaum R.O."/>
            <person name="Kuo R.C."/>
            <person name="Labutti K."/>
            <person name="Haridas S."/>
            <person name="Kuo A."/>
            <person name="Salamov A."/>
            <person name="Ahrendt S.R."/>
            <person name="Lipzen A."/>
            <person name="Sullivan W."/>
            <person name="Andreopoulos W.B."/>
            <person name="Clum A."/>
            <person name="Lindquist E."/>
            <person name="Daum C."/>
            <person name="Ramamoorthy G.K."/>
            <person name="Gryganskyi A."/>
            <person name="Culley D."/>
            <person name="Magnuson J.K."/>
            <person name="James T.Y."/>
            <person name="O'Malley M.A."/>
            <person name="Stajich J.E."/>
            <person name="Spatafora J.W."/>
            <person name="Visel A."/>
            <person name="Grigoriev I.V."/>
        </authorList>
    </citation>
    <scope>NUCLEOTIDE SEQUENCE [LARGE SCALE GENOMIC DNA]</scope>
    <source>
        <strain evidence="11 12">PL171</strain>
    </source>
</reference>
<feature type="region of interest" description="Disordered" evidence="7">
    <location>
        <begin position="1"/>
        <end position="58"/>
    </location>
</feature>
<dbReference type="InterPro" id="IPR011545">
    <property type="entry name" value="DEAD/DEAH_box_helicase_dom"/>
</dbReference>
<dbReference type="PROSITE" id="PS51192">
    <property type="entry name" value="HELICASE_ATP_BIND_1"/>
    <property type="match status" value="1"/>
</dbReference>
<dbReference type="PROSITE" id="PS51194">
    <property type="entry name" value="HELICASE_CTER"/>
    <property type="match status" value="1"/>
</dbReference>
<feature type="domain" description="Helicase ATP-binding" evidence="8">
    <location>
        <begin position="152"/>
        <end position="319"/>
    </location>
</feature>
<evidence type="ECO:0000256" key="3">
    <source>
        <dbReference type="ARBA" id="ARBA00022801"/>
    </source>
</evidence>
<evidence type="ECO:0000313" key="11">
    <source>
        <dbReference type="EMBL" id="ORZ34544.1"/>
    </source>
</evidence>
<dbReference type="Proteomes" id="UP000193411">
    <property type="component" value="Unassembled WGS sequence"/>
</dbReference>
<dbReference type="SMART" id="SM00490">
    <property type="entry name" value="HELICc"/>
    <property type="match status" value="1"/>
</dbReference>
<dbReference type="Pfam" id="PF00271">
    <property type="entry name" value="Helicase_C"/>
    <property type="match status" value="1"/>
</dbReference>
<dbReference type="Pfam" id="PF00270">
    <property type="entry name" value="DEAD"/>
    <property type="match status" value="1"/>
</dbReference>
<dbReference type="CDD" id="cd17963">
    <property type="entry name" value="DEADc_DDX19_DDX25"/>
    <property type="match status" value="1"/>
</dbReference>
<comment type="caution">
    <text evidence="11">The sequence shown here is derived from an EMBL/GenBank/DDBJ whole genome shotgun (WGS) entry which is preliminary data.</text>
</comment>
<organism evidence="11 12">
    <name type="scientific">Catenaria anguillulae PL171</name>
    <dbReference type="NCBI Taxonomy" id="765915"/>
    <lineage>
        <taxon>Eukaryota</taxon>
        <taxon>Fungi</taxon>
        <taxon>Fungi incertae sedis</taxon>
        <taxon>Blastocladiomycota</taxon>
        <taxon>Blastocladiomycetes</taxon>
        <taxon>Blastocladiales</taxon>
        <taxon>Catenariaceae</taxon>
        <taxon>Catenaria</taxon>
    </lineage>
</organism>
<feature type="domain" description="Helicase C-terminal" evidence="9">
    <location>
        <begin position="347"/>
        <end position="498"/>
    </location>
</feature>
<dbReference type="GO" id="GO:0005524">
    <property type="term" value="F:ATP binding"/>
    <property type="evidence" value="ECO:0007669"/>
    <property type="project" value="UniProtKB-KW"/>
</dbReference>
<dbReference type="CDD" id="cd18787">
    <property type="entry name" value="SF2_C_DEAD"/>
    <property type="match status" value="1"/>
</dbReference>
<feature type="domain" description="DEAD-box RNA helicase Q" evidence="10">
    <location>
        <begin position="119"/>
        <end position="147"/>
    </location>
</feature>
<keyword evidence="2" id="KW-0547">Nucleotide-binding</keyword>